<reference evidence="2 3" key="1">
    <citation type="journal article" date="2010" name="PLoS Genet.">
        <title>De novo assembly of a 40 Mb eukaryotic genome from short sequence reads: Sordaria macrospora, a model organism for fungal morphogenesis.</title>
        <authorList>
            <person name="Nowrousian M."/>
            <person name="Stajich J."/>
            <person name="Chu M."/>
            <person name="Engh I."/>
            <person name="Espagne E."/>
            <person name="Halliday K."/>
            <person name="Kamerewerd J."/>
            <person name="Kempken F."/>
            <person name="Knab B."/>
            <person name="Kuo H.C."/>
            <person name="Osiewacz H.D."/>
            <person name="Poeggeler S."/>
            <person name="Read N."/>
            <person name="Seiler S."/>
            <person name="Smith K."/>
            <person name="Zickler D."/>
            <person name="Kueck U."/>
            <person name="Freitag M."/>
        </authorList>
    </citation>
    <scope>NUCLEOTIDE SEQUENCE [LARGE SCALE GENOMIC DNA]</scope>
    <source>
        <strain evidence="3">ATCC MYA-333 / DSM 997 / K(L3346) / K-hell</strain>
        <tissue evidence="2">Mycelium</tissue>
    </source>
</reference>
<proteinExistence type="predicted"/>
<dbReference type="InParanoid" id="F7WCY6"/>
<organism evidence="2 3">
    <name type="scientific">Sordaria macrospora (strain ATCC MYA-333 / DSM 997 / K(L3346) / K-hell)</name>
    <dbReference type="NCBI Taxonomy" id="771870"/>
    <lineage>
        <taxon>Eukaryota</taxon>
        <taxon>Fungi</taxon>
        <taxon>Dikarya</taxon>
        <taxon>Ascomycota</taxon>
        <taxon>Pezizomycotina</taxon>
        <taxon>Sordariomycetes</taxon>
        <taxon>Sordariomycetidae</taxon>
        <taxon>Sordariales</taxon>
        <taxon>Sordariaceae</taxon>
        <taxon>Sordaria</taxon>
    </lineage>
</organism>
<dbReference type="EMBL" id="CABT02000417">
    <property type="protein sequence ID" value="CCC05748.1"/>
    <property type="molecule type" value="Genomic_DNA"/>
</dbReference>
<feature type="compositionally biased region" description="Basic and acidic residues" evidence="1">
    <location>
        <begin position="11"/>
        <end position="20"/>
    </location>
</feature>
<evidence type="ECO:0000256" key="1">
    <source>
        <dbReference type="SAM" id="MobiDB-lite"/>
    </source>
</evidence>
<feature type="compositionally biased region" description="Polar residues" evidence="1">
    <location>
        <begin position="1"/>
        <end position="10"/>
    </location>
</feature>
<gene>
    <name evidence="2" type="ORF">SMAC_10467</name>
</gene>
<protein>
    <submittedName>
        <fullName evidence="2">WGS project CABT00000000 data, contig 2.417</fullName>
    </submittedName>
</protein>
<name>F7WCY6_SORMK</name>
<feature type="region of interest" description="Disordered" evidence="1">
    <location>
        <begin position="51"/>
        <end position="76"/>
    </location>
</feature>
<dbReference type="VEuPathDB" id="FungiDB:SMAC_10467"/>
<accession>F7WCY6</accession>
<keyword evidence="3" id="KW-1185">Reference proteome</keyword>
<dbReference type="Proteomes" id="UP000001881">
    <property type="component" value="Unassembled WGS sequence"/>
</dbReference>
<dbReference type="HOGENOM" id="CLU_2656040_0_0_1"/>
<evidence type="ECO:0000313" key="3">
    <source>
        <dbReference type="Proteomes" id="UP000001881"/>
    </source>
</evidence>
<sequence length="76" mass="8529">MSHKAQQNRNAGDEARDARWSQDCNTPLGRILGHGPFSRWSITSECSHQHLALGRDNGPSSFNWKQPEPTKKDQTG</sequence>
<comment type="caution">
    <text evidence="2">The sequence shown here is derived from an EMBL/GenBank/DDBJ whole genome shotgun (WGS) entry which is preliminary data.</text>
</comment>
<feature type="region of interest" description="Disordered" evidence="1">
    <location>
        <begin position="1"/>
        <end position="32"/>
    </location>
</feature>
<evidence type="ECO:0000313" key="2">
    <source>
        <dbReference type="EMBL" id="CCC05748.1"/>
    </source>
</evidence>
<dbReference type="AlphaFoldDB" id="F7WCY6"/>